<name>R4YKH9_OLEAN</name>
<dbReference type="AlphaFoldDB" id="R4YKH9"/>
<keyword evidence="3" id="KW-1185">Reference proteome</keyword>
<dbReference type="KEGG" id="oai:OLEAN_C08650"/>
<reference evidence="2 3" key="1">
    <citation type="journal article" date="2013" name="Nat. Commun.">
        <title>Genome sequence and functional genomic analysis of the oil-degrading bacterium Oleispira antarctica.</title>
        <authorList>
            <person name="Kube M."/>
            <person name="Chernikova T.N."/>
            <person name="Al-Ramahi Y."/>
            <person name="Beloqui A."/>
            <person name="Lopez-Cortez N."/>
            <person name="Guazzaroni M.E."/>
            <person name="Heipieper H.J."/>
            <person name="Klages S."/>
            <person name="Kotsyurbenko O.R."/>
            <person name="Langer I."/>
            <person name="Nechitaylo T.Y."/>
            <person name="Lunsdorf H."/>
            <person name="Fernandez M."/>
            <person name="Juarez S."/>
            <person name="Ciordia S."/>
            <person name="Singer A."/>
            <person name="Kagan O."/>
            <person name="Egorova O."/>
            <person name="Petit P.A."/>
            <person name="Stogios P."/>
            <person name="Kim Y."/>
            <person name="Tchigvintsev A."/>
            <person name="Flick R."/>
            <person name="Denaro R."/>
            <person name="Genovese M."/>
            <person name="Albar J.P."/>
            <person name="Reva O.N."/>
            <person name="Martinez-Gomariz M."/>
            <person name="Tran H."/>
            <person name="Ferrer M."/>
            <person name="Savchenko A."/>
            <person name="Yakunin A.F."/>
            <person name="Yakimov M.M."/>
            <person name="Golyshina O.V."/>
            <person name="Reinhardt R."/>
            <person name="Golyshin P.N."/>
        </authorList>
    </citation>
    <scope>NUCLEOTIDE SEQUENCE [LARGE SCALE GENOMIC DNA]</scope>
</reference>
<evidence type="ECO:0000313" key="3">
    <source>
        <dbReference type="Proteomes" id="UP000032749"/>
    </source>
</evidence>
<gene>
    <name evidence="2" type="ORF">OLEAN_C08650</name>
</gene>
<evidence type="ECO:0000313" key="2">
    <source>
        <dbReference type="EMBL" id="CCK75041.1"/>
    </source>
</evidence>
<dbReference type="Proteomes" id="UP000032749">
    <property type="component" value="Chromosome"/>
</dbReference>
<organism evidence="2 3">
    <name type="scientific">Oleispira antarctica RB-8</name>
    <dbReference type="NCBI Taxonomy" id="698738"/>
    <lineage>
        <taxon>Bacteria</taxon>
        <taxon>Pseudomonadati</taxon>
        <taxon>Pseudomonadota</taxon>
        <taxon>Gammaproteobacteria</taxon>
        <taxon>Oceanospirillales</taxon>
        <taxon>Oceanospirillaceae</taxon>
        <taxon>Oleispira</taxon>
    </lineage>
</organism>
<protein>
    <submittedName>
        <fullName evidence="2">Phage portal protein, PBSX family</fullName>
    </submittedName>
</protein>
<dbReference type="OrthoDB" id="5449776at2"/>
<accession>R4YKH9</accession>
<sequence length="340" mass="38534">MIDKSDNSSNSSVQRINDQSLSFSFGEPEPVNNWADMIGTFYDSMGEYYSPPISTKGLDTLTRANGVHRRCINFKVNQMAIVFVQNGLMSLRDFRRCARDLESFGNFYIQVKRNGFKQITRVVHVPALNMRKGKNNKFKLVQGIDPDIEFVPGEILHGFHYDTGQDIYGIPEWIGSLHDVFLNSEATLFRRRYYKNGSHLGYILYTSDPSLDKDVEDNLRETIAAGKGAGNFKSMYINIPNGKEKAVQIIPVGDISQKDEFERVKNISADDILIGHGVQASLAGMKPDNVGGFGDIEKAERFYRNNEVRALVQPFLELNDELEGKRFEFNFDLNSVNTKD</sequence>
<dbReference type="STRING" id="698738.OLEAN_C08650"/>
<dbReference type="NCBIfam" id="TIGR01540">
    <property type="entry name" value="portal_PBSX"/>
    <property type="match status" value="1"/>
</dbReference>
<dbReference type="Pfam" id="PF04860">
    <property type="entry name" value="Phage_portal"/>
    <property type="match status" value="1"/>
</dbReference>
<dbReference type="InterPro" id="IPR006430">
    <property type="entry name" value="Phage_portal_PBSX"/>
</dbReference>
<dbReference type="EMBL" id="FO203512">
    <property type="protein sequence ID" value="CCK75041.1"/>
    <property type="molecule type" value="Genomic_DNA"/>
</dbReference>
<dbReference type="HOGENOM" id="CLU_068879_0_0_6"/>
<dbReference type="InterPro" id="IPR006944">
    <property type="entry name" value="Phage/GTA_portal"/>
</dbReference>
<dbReference type="PATRIC" id="fig|698738.3.peg.903"/>
<proteinExistence type="inferred from homology"/>
<comment type="similarity">
    <text evidence="1">Belongs to the phage portal family. PBSX subfamily.</text>
</comment>
<evidence type="ECO:0000256" key="1">
    <source>
        <dbReference type="ARBA" id="ARBA00006799"/>
    </source>
</evidence>